<sequence>MPTGKRFDGFPHVKDPGEALFKWPLRRSRTLALIGLFILYLIFNSSRKQPTSFNPYSYDGVDWSRYAYSLYATDSATVCHAVLVFEALERLGSRADRVLFYPEHWDTVVESAVDRDSQLLVLARDKYGVKLHPIKVLSVQGIRTPSAPKQTWDDSVTKFLAFGLTKYRRVLHLDSDITLLQHLDELFFLPPTPIAMPRAYWSDFKPWPLTSLLMLLEPNTQELEGFKAAIKAGAGPAGVRSQKYDMDMLNDRFSDSALVLPHRAYALLTGEFRAHDHAAYLGNGREEWDPDRILAEAKLVHFSDWPLPKPWIMWPSEGLAQMQPDCGGKERVCRERAIWKDLYDDFRRRRKEVCKLLSVPAPDWAALTGKGSAVRNTTSAATS</sequence>
<evidence type="ECO:0000313" key="2">
    <source>
        <dbReference type="Proteomes" id="UP000250140"/>
    </source>
</evidence>
<dbReference type="SUPFAM" id="SSF53448">
    <property type="entry name" value="Nucleotide-diphospho-sugar transferases"/>
    <property type="match status" value="1"/>
</dbReference>
<dbReference type="Proteomes" id="UP000250140">
    <property type="component" value="Unassembled WGS sequence"/>
</dbReference>
<dbReference type="Gene3D" id="3.90.550.10">
    <property type="entry name" value="Spore Coat Polysaccharide Biosynthesis Protein SpsA, Chain A"/>
    <property type="match status" value="1"/>
</dbReference>
<protein>
    <submittedName>
        <fullName evidence="1">Glycosyltransferase family 8 protein</fullName>
    </submittedName>
</protein>
<accession>A0A8E2FAR2</accession>
<name>A0A8E2FAR2_9PEZI</name>
<dbReference type="OrthoDB" id="2014201at2759"/>
<dbReference type="AlphaFoldDB" id="A0A8E2FAR2"/>
<dbReference type="InterPro" id="IPR029044">
    <property type="entry name" value="Nucleotide-diphossugar_trans"/>
</dbReference>
<reference evidence="1 2" key="1">
    <citation type="journal article" date="2016" name="Nat. Commun.">
        <title>Ectomycorrhizal ecology is imprinted in the genome of the dominant symbiotic fungus Cenococcum geophilum.</title>
        <authorList>
            <consortium name="DOE Joint Genome Institute"/>
            <person name="Peter M."/>
            <person name="Kohler A."/>
            <person name="Ohm R.A."/>
            <person name="Kuo A."/>
            <person name="Krutzmann J."/>
            <person name="Morin E."/>
            <person name="Arend M."/>
            <person name="Barry K.W."/>
            <person name="Binder M."/>
            <person name="Choi C."/>
            <person name="Clum A."/>
            <person name="Copeland A."/>
            <person name="Grisel N."/>
            <person name="Haridas S."/>
            <person name="Kipfer T."/>
            <person name="LaButti K."/>
            <person name="Lindquist E."/>
            <person name="Lipzen A."/>
            <person name="Maire R."/>
            <person name="Meier B."/>
            <person name="Mihaltcheva S."/>
            <person name="Molinier V."/>
            <person name="Murat C."/>
            <person name="Poggeler S."/>
            <person name="Quandt C.A."/>
            <person name="Sperisen C."/>
            <person name="Tritt A."/>
            <person name="Tisserant E."/>
            <person name="Crous P.W."/>
            <person name="Henrissat B."/>
            <person name="Nehls U."/>
            <person name="Egli S."/>
            <person name="Spatafora J.W."/>
            <person name="Grigoriev I.V."/>
            <person name="Martin F.M."/>
        </authorList>
    </citation>
    <scope>NUCLEOTIDE SEQUENCE [LARGE SCALE GENOMIC DNA]</scope>
    <source>
        <strain evidence="1 2">CBS 207.34</strain>
    </source>
</reference>
<evidence type="ECO:0000313" key="1">
    <source>
        <dbReference type="EMBL" id="OCL13752.1"/>
    </source>
</evidence>
<dbReference type="EMBL" id="KV748676">
    <property type="protein sequence ID" value="OCL13752.1"/>
    <property type="molecule type" value="Genomic_DNA"/>
</dbReference>
<gene>
    <name evidence="1" type="ORF">AOQ84DRAFT_371898</name>
</gene>
<dbReference type="GO" id="GO:0016740">
    <property type="term" value="F:transferase activity"/>
    <property type="evidence" value="ECO:0007669"/>
    <property type="project" value="UniProtKB-KW"/>
</dbReference>
<keyword evidence="2" id="KW-1185">Reference proteome</keyword>
<dbReference type="InterPro" id="IPR050587">
    <property type="entry name" value="GNT1/Glycosyltrans_8"/>
</dbReference>
<proteinExistence type="predicted"/>
<dbReference type="PANTHER" id="PTHR11183">
    <property type="entry name" value="GLYCOGENIN SUBFAMILY MEMBER"/>
    <property type="match status" value="1"/>
</dbReference>
<keyword evidence="1" id="KW-0808">Transferase</keyword>
<organism evidence="1 2">
    <name type="scientific">Glonium stellatum</name>
    <dbReference type="NCBI Taxonomy" id="574774"/>
    <lineage>
        <taxon>Eukaryota</taxon>
        <taxon>Fungi</taxon>
        <taxon>Dikarya</taxon>
        <taxon>Ascomycota</taxon>
        <taxon>Pezizomycotina</taxon>
        <taxon>Dothideomycetes</taxon>
        <taxon>Pleosporomycetidae</taxon>
        <taxon>Gloniales</taxon>
        <taxon>Gloniaceae</taxon>
        <taxon>Glonium</taxon>
    </lineage>
</organism>